<dbReference type="InterPro" id="IPR008979">
    <property type="entry name" value="Galactose-bd-like_sf"/>
</dbReference>
<dbReference type="Gene3D" id="2.60.120.260">
    <property type="entry name" value="Galactose-binding domain-like"/>
    <property type="match status" value="1"/>
</dbReference>
<evidence type="ECO:0000259" key="2">
    <source>
        <dbReference type="PROSITE" id="PS50022"/>
    </source>
</evidence>
<dbReference type="InterPro" id="IPR000421">
    <property type="entry name" value="FA58C"/>
</dbReference>
<evidence type="ECO:0000313" key="4">
    <source>
        <dbReference type="Proteomes" id="UP000260780"/>
    </source>
</evidence>
<protein>
    <submittedName>
        <fullName evidence="3">DUF4959 domain-containing protein</fullName>
    </submittedName>
</protein>
<accession>A0A3E4W5V4</accession>
<keyword evidence="1" id="KW-0732">Signal</keyword>
<proteinExistence type="predicted"/>
<dbReference type="SUPFAM" id="SSF49785">
    <property type="entry name" value="Galactose-binding domain-like"/>
    <property type="match status" value="1"/>
</dbReference>
<feature type="signal peptide" evidence="1">
    <location>
        <begin position="1"/>
        <end position="20"/>
    </location>
</feature>
<dbReference type="EMBL" id="QSTF01000034">
    <property type="protein sequence ID" value="RGM37540.1"/>
    <property type="molecule type" value="Genomic_DNA"/>
</dbReference>
<dbReference type="AlphaFoldDB" id="A0A3E4W5V4"/>
<dbReference type="Proteomes" id="UP000260780">
    <property type="component" value="Unassembled WGS sequence"/>
</dbReference>
<gene>
    <name evidence="3" type="ORF">DXC17_11760</name>
</gene>
<dbReference type="PROSITE" id="PS51257">
    <property type="entry name" value="PROKAR_LIPOPROTEIN"/>
    <property type="match status" value="1"/>
</dbReference>
<evidence type="ECO:0000256" key="1">
    <source>
        <dbReference type="SAM" id="SignalP"/>
    </source>
</evidence>
<reference evidence="3 4" key="1">
    <citation type="submission" date="2018-08" db="EMBL/GenBank/DDBJ databases">
        <title>A genome reference for cultivated species of the human gut microbiota.</title>
        <authorList>
            <person name="Zou Y."/>
            <person name="Xue W."/>
            <person name="Luo G."/>
        </authorList>
    </citation>
    <scope>NUCLEOTIDE SEQUENCE [LARGE SCALE GENOMIC DNA]</scope>
    <source>
        <strain evidence="3 4">OM08-14</strain>
    </source>
</reference>
<feature type="chain" id="PRO_5017570185" evidence="1">
    <location>
        <begin position="21"/>
        <end position="293"/>
    </location>
</feature>
<dbReference type="RefSeq" id="WP_117748177.1">
    <property type="nucleotide sequence ID" value="NZ_QSTF01000034.1"/>
</dbReference>
<sequence length="293" mass="32887">MKLKYIIAAFILACTGVSCDSQLETFEMPDDAYIGTPDSVGEITSEALPGQIRLVWNIPEDADFTYMKIWYEDPLLKKTVYKIVSKGTTEMLIDGTRARFGEYEFFFQTFNSNNEVGEVRSVRAVSGIAPATYSLKKYNLTADMLSTNAQEPTEGPIANLVDGNSGSFFHTRWSSPLIALPHYIQIDFTEPHQDFVINYVNRTDNTWTTDGRPSKVELQVSDDGQVWETVVTLSDLPIGAGSEYTSDYVLPGRTFTSFRFNVIEASGNTSYFNLGEFSFSDLEIYDPETVELD</sequence>
<dbReference type="Pfam" id="PF00754">
    <property type="entry name" value="F5_F8_type_C"/>
    <property type="match status" value="1"/>
</dbReference>
<name>A0A3E4W5V4_9BACT</name>
<evidence type="ECO:0000313" key="3">
    <source>
        <dbReference type="EMBL" id="RGM37540.1"/>
    </source>
</evidence>
<comment type="caution">
    <text evidence="3">The sequence shown here is derived from an EMBL/GenBank/DDBJ whole genome shotgun (WGS) entry which is preliminary data.</text>
</comment>
<organism evidence="3 4">
    <name type="scientific">Phocaeicola plebeius</name>
    <dbReference type="NCBI Taxonomy" id="310297"/>
    <lineage>
        <taxon>Bacteria</taxon>
        <taxon>Pseudomonadati</taxon>
        <taxon>Bacteroidota</taxon>
        <taxon>Bacteroidia</taxon>
        <taxon>Bacteroidales</taxon>
        <taxon>Bacteroidaceae</taxon>
        <taxon>Phocaeicola</taxon>
    </lineage>
</organism>
<feature type="domain" description="F5/8 type C" evidence="2">
    <location>
        <begin position="128"/>
        <end position="230"/>
    </location>
</feature>
<dbReference type="PROSITE" id="PS50022">
    <property type="entry name" value="FA58C_3"/>
    <property type="match status" value="1"/>
</dbReference>